<dbReference type="EMBL" id="JBBXMP010000070">
    <property type="protein sequence ID" value="KAL0063953.1"/>
    <property type="molecule type" value="Genomic_DNA"/>
</dbReference>
<gene>
    <name evidence="1" type="ORF">AAF712_009143</name>
</gene>
<keyword evidence="2" id="KW-1185">Reference proteome</keyword>
<name>A0ABR2ZRC8_9AGAR</name>
<dbReference type="Proteomes" id="UP001437256">
    <property type="component" value="Unassembled WGS sequence"/>
</dbReference>
<organism evidence="1 2">
    <name type="scientific">Marasmius tenuissimus</name>
    <dbReference type="NCBI Taxonomy" id="585030"/>
    <lineage>
        <taxon>Eukaryota</taxon>
        <taxon>Fungi</taxon>
        <taxon>Dikarya</taxon>
        <taxon>Basidiomycota</taxon>
        <taxon>Agaricomycotina</taxon>
        <taxon>Agaricomycetes</taxon>
        <taxon>Agaricomycetidae</taxon>
        <taxon>Agaricales</taxon>
        <taxon>Marasmiineae</taxon>
        <taxon>Marasmiaceae</taxon>
        <taxon>Marasmius</taxon>
    </lineage>
</organism>
<reference evidence="1 2" key="1">
    <citation type="submission" date="2024-05" db="EMBL/GenBank/DDBJ databases">
        <title>A draft genome resource for the thread blight pathogen Marasmius tenuissimus strain MS-2.</title>
        <authorList>
            <person name="Yulfo-Soto G.E."/>
            <person name="Baruah I.K."/>
            <person name="Amoako-Attah I."/>
            <person name="Bukari Y."/>
            <person name="Meinhardt L.W."/>
            <person name="Bailey B.A."/>
            <person name="Cohen S.P."/>
        </authorList>
    </citation>
    <scope>NUCLEOTIDE SEQUENCE [LARGE SCALE GENOMIC DNA]</scope>
    <source>
        <strain evidence="1 2">MS-2</strain>
    </source>
</reference>
<evidence type="ECO:0000313" key="1">
    <source>
        <dbReference type="EMBL" id="KAL0063953.1"/>
    </source>
</evidence>
<evidence type="ECO:0000313" key="2">
    <source>
        <dbReference type="Proteomes" id="UP001437256"/>
    </source>
</evidence>
<protein>
    <submittedName>
        <fullName evidence="1">Uncharacterized protein</fullName>
    </submittedName>
</protein>
<comment type="caution">
    <text evidence="1">The sequence shown here is derived from an EMBL/GenBank/DDBJ whole genome shotgun (WGS) entry which is preliminary data.</text>
</comment>
<proteinExistence type="predicted"/>
<accession>A0ABR2ZRC8</accession>
<sequence length="174" mass="19461">MKIATRATYTSDIFSLISTCSKLYNAYRLEVVPLVIDRLDIEKVYALKVPVKGRVKSKKISNTLDKPYRPLVFSGNTSKTDDGDLVVSVILPTFLRGDSYGQAGDVVIEENNVMVVDPEGVDIENETEIDLFWDKECRGNVVEMDGQMLRNNWNCPECRNTRFICPGCGGVSGR</sequence>